<comment type="caution">
    <text evidence="1">The sequence shown here is derived from an EMBL/GenBank/DDBJ whole genome shotgun (WGS) entry which is preliminary data.</text>
</comment>
<evidence type="ECO:0000313" key="2">
    <source>
        <dbReference type="Proteomes" id="UP000887116"/>
    </source>
</evidence>
<evidence type="ECO:0000313" key="1">
    <source>
        <dbReference type="EMBL" id="GFQ77580.1"/>
    </source>
</evidence>
<reference evidence="1" key="1">
    <citation type="submission" date="2020-07" db="EMBL/GenBank/DDBJ databases">
        <title>Multicomponent nature underlies the extraordinary mechanical properties of spider dragline silk.</title>
        <authorList>
            <person name="Kono N."/>
            <person name="Nakamura H."/>
            <person name="Mori M."/>
            <person name="Yoshida Y."/>
            <person name="Ohtoshi R."/>
            <person name="Malay A.D."/>
            <person name="Moran D.A.P."/>
            <person name="Tomita M."/>
            <person name="Numata K."/>
            <person name="Arakawa K."/>
        </authorList>
    </citation>
    <scope>NUCLEOTIDE SEQUENCE</scope>
</reference>
<gene>
    <name evidence="1" type="ORF">TNCT_495451</name>
</gene>
<dbReference type="Proteomes" id="UP000887116">
    <property type="component" value="Unassembled WGS sequence"/>
</dbReference>
<organism evidence="1 2">
    <name type="scientific">Trichonephila clavata</name>
    <name type="common">Joro spider</name>
    <name type="synonym">Nephila clavata</name>
    <dbReference type="NCBI Taxonomy" id="2740835"/>
    <lineage>
        <taxon>Eukaryota</taxon>
        <taxon>Metazoa</taxon>
        <taxon>Ecdysozoa</taxon>
        <taxon>Arthropoda</taxon>
        <taxon>Chelicerata</taxon>
        <taxon>Arachnida</taxon>
        <taxon>Araneae</taxon>
        <taxon>Araneomorphae</taxon>
        <taxon>Entelegynae</taxon>
        <taxon>Araneoidea</taxon>
        <taxon>Nephilidae</taxon>
        <taxon>Trichonephila</taxon>
    </lineage>
</organism>
<dbReference type="AlphaFoldDB" id="A0A8X6II16"/>
<sequence>WSGICGRVGPGVISQMQSAGLTPDWGMIAARAGTTRYSPGRLAGYFDISMASEW</sequence>
<name>A0A8X6II16_TRICU</name>
<feature type="non-terminal residue" evidence="1">
    <location>
        <position position="1"/>
    </location>
</feature>
<keyword evidence="2" id="KW-1185">Reference proteome</keyword>
<protein>
    <submittedName>
        <fullName evidence="1">Uncharacterized protein</fullName>
    </submittedName>
</protein>
<accession>A0A8X6II16</accession>
<dbReference type="EMBL" id="BMAO01031776">
    <property type="protein sequence ID" value="GFQ77580.1"/>
    <property type="molecule type" value="Genomic_DNA"/>
</dbReference>
<proteinExistence type="predicted"/>